<protein>
    <submittedName>
        <fullName evidence="9">QacE family quaternary ammonium compound efflux SMR transporter</fullName>
    </submittedName>
</protein>
<dbReference type="PANTHER" id="PTHR30561:SF1">
    <property type="entry name" value="MULTIDRUG TRANSPORTER EMRE"/>
    <property type="match status" value="1"/>
</dbReference>
<keyword evidence="3" id="KW-1003">Cell membrane</keyword>
<name>A0A3A5H7U1_9ACTN</name>
<evidence type="ECO:0000313" key="10">
    <source>
        <dbReference type="Proteomes" id="UP000276542"/>
    </source>
</evidence>
<gene>
    <name evidence="9" type="ORF">D4739_11200</name>
</gene>
<dbReference type="EMBL" id="QYRP01000002">
    <property type="protein sequence ID" value="RJS46726.1"/>
    <property type="molecule type" value="Genomic_DNA"/>
</dbReference>
<keyword evidence="4 7" id="KW-0812">Transmembrane</keyword>
<organism evidence="9 10">
    <name type="scientific">Nocardioides cavernaquae</name>
    <dbReference type="NCBI Taxonomy" id="2321396"/>
    <lineage>
        <taxon>Bacteria</taxon>
        <taxon>Bacillati</taxon>
        <taxon>Actinomycetota</taxon>
        <taxon>Actinomycetes</taxon>
        <taxon>Propionibacteriales</taxon>
        <taxon>Nocardioidaceae</taxon>
        <taxon>Nocardioides</taxon>
    </lineage>
</organism>
<evidence type="ECO:0000256" key="3">
    <source>
        <dbReference type="ARBA" id="ARBA00022475"/>
    </source>
</evidence>
<dbReference type="RefSeq" id="WP_120060697.1">
    <property type="nucleotide sequence ID" value="NZ_QYRP01000002.1"/>
</dbReference>
<evidence type="ECO:0000256" key="7">
    <source>
        <dbReference type="RuleBase" id="RU003942"/>
    </source>
</evidence>
<dbReference type="Pfam" id="PF00893">
    <property type="entry name" value="Multi_Drug_Res"/>
    <property type="match status" value="1"/>
</dbReference>
<keyword evidence="10" id="KW-1185">Reference proteome</keyword>
<evidence type="ECO:0000256" key="2">
    <source>
        <dbReference type="ARBA" id="ARBA00022448"/>
    </source>
</evidence>
<evidence type="ECO:0000256" key="1">
    <source>
        <dbReference type="ARBA" id="ARBA00004651"/>
    </source>
</evidence>
<proteinExistence type="inferred from homology"/>
<sequence>MAPLLLGVAIAVEVLATSMLKTTEGFSRLLPTLGCLTGYAVSFALVAQVVQRMPVGVVYAIWSGVGTAAVAGIGIVFLDETLTPARAAGLVFVILGVVALNLG</sequence>
<dbReference type="Proteomes" id="UP000276542">
    <property type="component" value="Unassembled WGS sequence"/>
</dbReference>
<comment type="similarity">
    <text evidence="7">Belongs to the drug/metabolite transporter (DMT) superfamily. Small multidrug resistance (SMR) (TC 2.A.7.1) family.</text>
</comment>
<dbReference type="PANTHER" id="PTHR30561">
    <property type="entry name" value="SMR FAMILY PROTON-DEPENDENT DRUG EFFLUX TRANSPORTER SUGE"/>
    <property type="match status" value="1"/>
</dbReference>
<dbReference type="InterPro" id="IPR037185">
    <property type="entry name" value="EmrE-like"/>
</dbReference>
<keyword evidence="6 8" id="KW-0472">Membrane</keyword>
<dbReference type="SUPFAM" id="SSF103481">
    <property type="entry name" value="Multidrug resistance efflux transporter EmrE"/>
    <property type="match status" value="1"/>
</dbReference>
<feature type="transmembrane region" description="Helical" evidence="8">
    <location>
        <begin position="57"/>
        <end position="78"/>
    </location>
</feature>
<comment type="caution">
    <text evidence="9">The sequence shown here is derived from an EMBL/GenBank/DDBJ whole genome shotgun (WGS) entry which is preliminary data.</text>
</comment>
<feature type="transmembrane region" description="Helical" evidence="8">
    <location>
        <begin position="26"/>
        <end position="50"/>
    </location>
</feature>
<dbReference type="AlphaFoldDB" id="A0A3A5H7U1"/>
<evidence type="ECO:0000313" key="9">
    <source>
        <dbReference type="EMBL" id="RJS46726.1"/>
    </source>
</evidence>
<dbReference type="OrthoDB" id="21828at2"/>
<dbReference type="GO" id="GO:0022857">
    <property type="term" value="F:transmembrane transporter activity"/>
    <property type="evidence" value="ECO:0007669"/>
    <property type="project" value="InterPro"/>
</dbReference>
<dbReference type="FunFam" id="1.10.3730.20:FF:000001">
    <property type="entry name" value="Quaternary ammonium compound resistance transporter SugE"/>
    <property type="match status" value="1"/>
</dbReference>
<dbReference type="InterPro" id="IPR045324">
    <property type="entry name" value="Small_multidrug_res"/>
</dbReference>
<evidence type="ECO:0000256" key="4">
    <source>
        <dbReference type="ARBA" id="ARBA00022692"/>
    </source>
</evidence>
<evidence type="ECO:0000256" key="5">
    <source>
        <dbReference type="ARBA" id="ARBA00022989"/>
    </source>
</evidence>
<feature type="transmembrane region" description="Helical" evidence="8">
    <location>
        <begin position="84"/>
        <end position="102"/>
    </location>
</feature>
<reference evidence="10" key="1">
    <citation type="submission" date="2018-09" db="EMBL/GenBank/DDBJ databases">
        <authorList>
            <person name="Zhu H."/>
        </authorList>
    </citation>
    <scope>NUCLEOTIDE SEQUENCE [LARGE SCALE GENOMIC DNA]</scope>
    <source>
        <strain evidence="10">K1W22B-1</strain>
    </source>
</reference>
<dbReference type="GO" id="GO:0005886">
    <property type="term" value="C:plasma membrane"/>
    <property type="evidence" value="ECO:0007669"/>
    <property type="project" value="UniProtKB-SubCell"/>
</dbReference>
<evidence type="ECO:0000256" key="8">
    <source>
        <dbReference type="SAM" id="Phobius"/>
    </source>
</evidence>
<dbReference type="Gene3D" id="1.10.3730.20">
    <property type="match status" value="1"/>
</dbReference>
<keyword evidence="5 8" id="KW-1133">Transmembrane helix</keyword>
<evidence type="ECO:0000256" key="6">
    <source>
        <dbReference type="ARBA" id="ARBA00023136"/>
    </source>
</evidence>
<dbReference type="InterPro" id="IPR000390">
    <property type="entry name" value="Small_drug/metabolite_transptr"/>
</dbReference>
<comment type="subcellular location">
    <subcellularLocation>
        <location evidence="1 7">Cell membrane</location>
        <topology evidence="1 7">Multi-pass membrane protein</topology>
    </subcellularLocation>
</comment>
<accession>A0A3A5H7U1</accession>
<keyword evidence="2" id="KW-0813">Transport</keyword>